<organism evidence="2 3">
    <name type="scientific">Lactococcus cremoris subsp. cremoris GE214</name>
    <dbReference type="NCBI Taxonomy" id="1415168"/>
    <lineage>
        <taxon>Bacteria</taxon>
        <taxon>Bacillati</taxon>
        <taxon>Bacillota</taxon>
        <taxon>Bacilli</taxon>
        <taxon>Lactobacillales</taxon>
        <taxon>Streptococcaceae</taxon>
        <taxon>Lactococcus</taxon>
        <taxon>Lactococcus cremoris subsp. cremoris</taxon>
    </lineage>
</organism>
<dbReference type="PANTHER" id="PTHR38440">
    <property type="entry name" value="UPF0398 PROTEIN YPSA"/>
    <property type="match status" value="1"/>
</dbReference>
<dbReference type="PANTHER" id="PTHR38440:SF1">
    <property type="entry name" value="UPF0398 PROTEIN SPR0331"/>
    <property type="match status" value="1"/>
</dbReference>
<dbReference type="Proteomes" id="UP000028401">
    <property type="component" value="Unassembled WGS sequence"/>
</dbReference>
<dbReference type="PIRSF" id="PIRSF021290">
    <property type="entry name" value="DUF1273"/>
    <property type="match status" value="1"/>
</dbReference>
<proteinExistence type="inferred from homology"/>
<dbReference type="SMR" id="A0A084A8U9"/>
<evidence type="ECO:0000256" key="1">
    <source>
        <dbReference type="HAMAP-Rule" id="MF_01575"/>
    </source>
</evidence>
<dbReference type="AlphaFoldDB" id="A0A084A8U9"/>
<dbReference type="EMBL" id="AZSI01000134">
    <property type="protein sequence ID" value="KEY61728.1"/>
    <property type="molecule type" value="Genomic_DNA"/>
</dbReference>
<dbReference type="PATRIC" id="fig|1415168.3.peg.2236"/>
<name>A0A084A8U9_LACLC</name>
<dbReference type="SUPFAM" id="SSF102405">
    <property type="entry name" value="MCP/YpsA-like"/>
    <property type="match status" value="1"/>
</dbReference>
<evidence type="ECO:0000313" key="3">
    <source>
        <dbReference type="Proteomes" id="UP000028401"/>
    </source>
</evidence>
<sequence length="174" mass="20837">MNSLLIMGYTSFDLGIFNEKDIKVSIIKKTIKRKLINFLEEGLRWVIFTGNLGFEYWALEVAKELQTDYEFQIGTIFPFETHGQNWNENNQIKLASFKQVDFVKYAFEAYENPGQFRQYNEFLLENTEGSFVFYDEENETKLKYMVEKMKQSSNYEVYLLNFEDLQETFEEMND</sequence>
<reference evidence="2 3" key="1">
    <citation type="submission" date="2014-06" db="EMBL/GenBank/DDBJ databases">
        <title>Draft genome sequence of the putrescine producing strain Lactococcus lactis subsp cremoris GE214.</title>
        <authorList>
            <person name="Ladero V."/>
            <person name="Linares D.M."/>
            <person name="del Rio B."/>
            <person name="Mayo B."/>
            <person name="Martin M.C."/>
            <person name="Fernandez M."/>
            <person name="Alvarez M.A."/>
        </authorList>
    </citation>
    <scope>NUCLEOTIDE SEQUENCE [LARGE SCALE GENOMIC DNA]</scope>
    <source>
        <strain evidence="2 3">GE214</strain>
    </source>
</reference>
<protein>
    <recommendedName>
        <fullName evidence="1">UPF0398 protein U725_02170</fullName>
    </recommendedName>
</protein>
<evidence type="ECO:0000313" key="2">
    <source>
        <dbReference type="EMBL" id="KEY61728.1"/>
    </source>
</evidence>
<dbReference type="HAMAP" id="MF_01575">
    <property type="entry name" value="UPF0398"/>
    <property type="match status" value="1"/>
</dbReference>
<dbReference type="NCBIfam" id="NF010181">
    <property type="entry name" value="PRK13660.1"/>
    <property type="match status" value="1"/>
</dbReference>
<gene>
    <name evidence="2" type="ORF">U725_02170</name>
</gene>
<dbReference type="Gene3D" id="3.40.50.450">
    <property type="match status" value="1"/>
</dbReference>
<comment type="similarity">
    <text evidence="1">Belongs to the UPF0398 family.</text>
</comment>
<dbReference type="RefSeq" id="WP_011834551.1">
    <property type="nucleotide sequence ID" value="NZ_AZSI01000134.1"/>
</dbReference>
<dbReference type="InterPro" id="IPR010697">
    <property type="entry name" value="YspA"/>
</dbReference>
<accession>A0A084A8U9</accession>
<comment type="caution">
    <text evidence="2">The sequence shown here is derived from an EMBL/GenBank/DDBJ whole genome shotgun (WGS) entry which is preliminary data.</text>
</comment>
<dbReference type="Pfam" id="PF06908">
    <property type="entry name" value="YpsA"/>
    <property type="match status" value="1"/>
</dbReference>